<dbReference type="Proteomes" id="UP000046090">
    <property type="component" value="Unassembled WGS sequence"/>
</dbReference>
<feature type="transmembrane region" description="Helical" evidence="1">
    <location>
        <begin position="43"/>
        <end position="63"/>
    </location>
</feature>
<feature type="transmembrane region" description="Helical" evidence="1">
    <location>
        <begin position="12"/>
        <end position="31"/>
    </location>
</feature>
<keyword evidence="1" id="KW-0812">Transmembrane</keyword>
<feature type="transmembrane region" description="Helical" evidence="1">
    <location>
        <begin position="168"/>
        <end position="192"/>
    </location>
</feature>
<comment type="similarity">
    <text evidence="1">Belongs to the glutamate:Na(+) symporter (ESS) (TC 2.A.27) family.</text>
</comment>
<dbReference type="PANTHER" id="PTHR36178:SF1">
    <property type="entry name" value="SODIUM_GLUTAMATE SYMPORTER"/>
    <property type="match status" value="1"/>
</dbReference>
<protein>
    <recommendedName>
        <fullName evidence="1 2">Sodium/glutamate symporter</fullName>
    </recommendedName>
</protein>
<keyword evidence="1" id="KW-0915">Sodium</keyword>
<gene>
    <name evidence="3" type="ORF">HHE01_08190</name>
</gene>
<organism evidence="3 4">
    <name type="scientific">Helicobacter heilmannii</name>
    <dbReference type="NCBI Taxonomy" id="35817"/>
    <lineage>
        <taxon>Bacteria</taxon>
        <taxon>Pseudomonadati</taxon>
        <taxon>Campylobacterota</taxon>
        <taxon>Epsilonproteobacteria</taxon>
        <taxon>Campylobacterales</taxon>
        <taxon>Helicobacteraceae</taxon>
        <taxon>Helicobacter</taxon>
    </lineage>
</organism>
<dbReference type="GO" id="GO:0015501">
    <property type="term" value="F:glutamate:sodium symporter activity"/>
    <property type="evidence" value="ECO:0007669"/>
    <property type="project" value="UniProtKB-UniRule"/>
</dbReference>
<name>A0A0K2Y819_HELHE</name>
<keyword evidence="1" id="KW-0769">Symport</keyword>
<dbReference type="PANTHER" id="PTHR36178">
    <property type="entry name" value="SLR0625 PROTEIN"/>
    <property type="match status" value="1"/>
</dbReference>
<feature type="transmembrane region" description="Helical" evidence="1">
    <location>
        <begin position="295"/>
        <end position="314"/>
    </location>
</feature>
<dbReference type="GO" id="GO:0005886">
    <property type="term" value="C:plasma membrane"/>
    <property type="evidence" value="ECO:0007669"/>
    <property type="project" value="UniProtKB-SubCell"/>
</dbReference>
<dbReference type="Pfam" id="PF03616">
    <property type="entry name" value="Glt_symporter"/>
    <property type="match status" value="1"/>
</dbReference>
<accession>A0A0K2Y819</accession>
<comment type="subcellular location">
    <subcellularLocation>
        <location evidence="1">Cell membrane</location>
        <topology evidence="1">Multi-pass membrane protein</topology>
    </subcellularLocation>
</comment>
<keyword evidence="1" id="KW-0472">Membrane</keyword>
<keyword evidence="1" id="KW-1133">Transmembrane helix</keyword>
<dbReference type="EMBL" id="CDMK01000002">
    <property type="protein sequence ID" value="CRI35018.1"/>
    <property type="molecule type" value="Genomic_DNA"/>
</dbReference>
<dbReference type="HAMAP" id="MF_02062">
    <property type="entry name" value="GltS"/>
    <property type="match status" value="1"/>
</dbReference>
<keyword evidence="1" id="KW-0406">Ion transport</keyword>
<proteinExistence type="inferred from homology"/>
<keyword evidence="1" id="KW-1003">Cell membrane</keyword>
<feature type="transmembrane region" description="Helical" evidence="1">
    <location>
        <begin position="387"/>
        <end position="408"/>
    </location>
</feature>
<sequence>MGSAMAKVVDFNVYATLVCMVGVLLLGRFVIRHVKFLKDYDIPEPVVGGVIVAFAIMLAHHFYNFKLVLDASLKEPLMLTFFITIGLSADFASLKKGGKMLVVFLIAVGIFVTVQDLVGVSVASLIGVNPLMGLLGGSISLTGGHGTSAAWSSTFSQAPYNFPQSLEVSIVCATFGLVSGGIIGGPVARYLIKRHKLEPSKQEKAERTQGPELIFESPKQERLITANSFIESLALVSIALLVGTFIAKHATSVHLGSFTLPTLPTFVWCLFVGVLLRNISTYSKIHKVFDREIGVIGNVSLSLFLAFALMSINLMELVNLALPIAIILTVQVAVMILYSVFVTFRVCGKSYDAAVLSAGHCGFGLGATPTAMVNMQTITNHYGPSHVAFIVVPLVGAFFVDIINALTIKGFLALPFHY</sequence>
<keyword evidence="1" id="KW-0813">Transport</keyword>
<feature type="transmembrane region" description="Helical" evidence="1">
    <location>
        <begin position="229"/>
        <end position="247"/>
    </location>
</feature>
<keyword evidence="4" id="KW-1185">Reference proteome</keyword>
<evidence type="ECO:0000313" key="3">
    <source>
        <dbReference type="EMBL" id="CRI35018.1"/>
    </source>
</evidence>
<dbReference type="AlphaFoldDB" id="A0A0K2Y819"/>
<reference evidence="4" key="1">
    <citation type="submission" date="2014-12" db="EMBL/GenBank/DDBJ databases">
        <authorList>
            <person name="Smet A."/>
        </authorList>
    </citation>
    <scope>NUCLEOTIDE SEQUENCE [LARGE SCALE GENOMIC DNA]</scope>
</reference>
<feature type="transmembrane region" description="Helical" evidence="1">
    <location>
        <begin position="75"/>
        <end position="94"/>
    </location>
</feature>
<feature type="transmembrane region" description="Helical" evidence="1">
    <location>
        <begin position="353"/>
        <end position="375"/>
    </location>
</feature>
<evidence type="ECO:0000256" key="2">
    <source>
        <dbReference type="NCBIfam" id="TIGR00210"/>
    </source>
</evidence>
<keyword evidence="1" id="KW-0739">Sodium transport</keyword>
<keyword evidence="1" id="KW-0029">Amino-acid transport</keyword>
<evidence type="ECO:0000313" key="4">
    <source>
        <dbReference type="Proteomes" id="UP000046090"/>
    </source>
</evidence>
<dbReference type="NCBIfam" id="TIGR00210">
    <property type="entry name" value="gltS"/>
    <property type="match status" value="1"/>
</dbReference>
<evidence type="ECO:0000256" key="1">
    <source>
        <dbReference type="HAMAP-Rule" id="MF_02062"/>
    </source>
</evidence>
<feature type="transmembrane region" description="Helical" evidence="1">
    <location>
        <begin position="101"/>
        <end position="126"/>
    </location>
</feature>
<comment type="function">
    <text evidence="1">Catalyzes the sodium-dependent transport of glutamate.</text>
</comment>
<feature type="transmembrane region" description="Helical" evidence="1">
    <location>
        <begin position="320"/>
        <end position="341"/>
    </location>
</feature>
<dbReference type="InterPro" id="IPR004445">
    <property type="entry name" value="GltS"/>
</dbReference>
<dbReference type="GO" id="GO:0015813">
    <property type="term" value="P:L-glutamate transmembrane transport"/>
    <property type="evidence" value="ECO:0007669"/>
    <property type="project" value="UniProtKB-UniRule"/>
</dbReference>
<feature type="transmembrane region" description="Helical" evidence="1">
    <location>
        <begin position="253"/>
        <end position="275"/>
    </location>
</feature>